<feature type="non-terminal residue" evidence="3">
    <location>
        <position position="1"/>
    </location>
</feature>
<evidence type="ECO:0000313" key="3">
    <source>
        <dbReference type="EMBL" id="KAA6393779.1"/>
    </source>
</evidence>
<dbReference type="Proteomes" id="UP000324800">
    <property type="component" value="Unassembled WGS sequence"/>
</dbReference>
<evidence type="ECO:0000313" key="2">
    <source>
        <dbReference type="EMBL" id="KAA6374228.1"/>
    </source>
</evidence>
<gene>
    <name evidence="3" type="ORF">EZS28_010691</name>
    <name evidence="2" type="ORF">EZS28_030245</name>
</gene>
<feature type="region of interest" description="Disordered" evidence="1">
    <location>
        <begin position="1"/>
        <end position="22"/>
    </location>
</feature>
<sequence>QHHNQQLKAQLVQALGPQKKDK</sequence>
<dbReference type="EMBL" id="SNRW01012133">
    <property type="protein sequence ID" value="KAA6374228.1"/>
    <property type="molecule type" value="Genomic_DNA"/>
</dbReference>
<name>A0A5J4WHK7_9EUKA</name>
<dbReference type="AlphaFoldDB" id="A0A5J4WHK7"/>
<reference evidence="3 4" key="1">
    <citation type="submission" date="2019-03" db="EMBL/GenBank/DDBJ databases">
        <title>Single cell metagenomics reveals metabolic interactions within the superorganism composed of flagellate Streblomastix strix and complex community of Bacteroidetes bacteria on its surface.</title>
        <authorList>
            <person name="Treitli S.C."/>
            <person name="Kolisko M."/>
            <person name="Husnik F."/>
            <person name="Keeling P."/>
            <person name="Hampl V."/>
        </authorList>
    </citation>
    <scope>NUCLEOTIDE SEQUENCE [LARGE SCALE GENOMIC DNA]</scope>
    <source>
        <strain evidence="3">ST1C</strain>
    </source>
</reference>
<comment type="caution">
    <text evidence="3">The sequence shown here is derived from an EMBL/GenBank/DDBJ whole genome shotgun (WGS) entry which is preliminary data.</text>
</comment>
<accession>A0A5J4WHK7</accession>
<protein>
    <submittedName>
        <fullName evidence="3">Uncharacterized protein</fullName>
    </submittedName>
</protein>
<evidence type="ECO:0000313" key="4">
    <source>
        <dbReference type="Proteomes" id="UP000324800"/>
    </source>
</evidence>
<organism evidence="3 4">
    <name type="scientific">Streblomastix strix</name>
    <dbReference type="NCBI Taxonomy" id="222440"/>
    <lineage>
        <taxon>Eukaryota</taxon>
        <taxon>Metamonada</taxon>
        <taxon>Preaxostyla</taxon>
        <taxon>Oxymonadida</taxon>
        <taxon>Streblomastigidae</taxon>
        <taxon>Streblomastix</taxon>
    </lineage>
</organism>
<evidence type="ECO:0000256" key="1">
    <source>
        <dbReference type="SAM" id="MobiDB-lite"/>
    </source>
</evidence>
<proteinExistence type="predicted"/>
<dbReference type="EMBL" id="SNRW01002143">
    <property type="protein sequence ID" value="KAA6393779.1"/>
    <property type="molecule type" value="Genomic_DNA"/>
</dbReference>